<reference evidence="2 3" key="1">
    <citation type="submission" date="2014-04" db="EMBL/GenBank/DDBJ databases">
        <authorList>
            <consortium name="DOE Joint Genome Institute"/>
            <person name="Kuo A."/>
            <person name="Zuccaro A."/>
            <person name="Kohler A."/>
            <person name="Nagy L.G."/>
            <person name="Floudas D."/>
            <person name="Copeland A."/>
            <person name="Barry K.W."/>
            <person name="Cichocki N."/>
            <person name="Veneault-Fourrey C."/>
            <person name="LaButti K."/>
            <person name="Lindquist E.A."/>
            <person name="Lipzen A."/>
            <person name="Lundell T."/>
            <person name="Morin E."/>
            <person name="Murat C."/>
            <person name="Sun H."/>
            <person name="Tunlid A."/>
            <person name="Henrissat B."/>
            <person name="Grigoriev I.V."/>
            <person name="Hibbett D.S."/>
            <person name="Martin F."/>
            <person name="Nordberg H.P."/>
            <person name="Cantor M.N."/>
            <person name="Hua S.X."/>
        </authorList>
    </citation>
    <scope>NUCLEOTIDE SEQUENCE [LARGE SCALE GENOMIC DNA]</scope>
    <source>
        <strain evidence="2 3">MAFF 305830</strain>
    </source>
</reference>
<proteinExistence type="predicted"/>
<evidence type="ECO:0000313" key="2">
    <source>
        <dbReference type="EMBL" id="KIM21149.1"/>
    </source>
</evidence>
<keyword evidence="3" id="KW-1185">Reference proteome</keyword>
<feature type="compositionally biased region" description="Pro residues" evidence="1">
    <location>
        <begin position="23"/>
        <end position="33"/>
    </location>
</feature>
<accession>A0A0C3AMB6</accession>
<feature type="compositionally biased region" description="Polar residues" evidence="1">
    <location>
        <begin position="1"/>
        <end position="22"/>
    </location>
</feature>
<feature type="region of interest" description="Disordered" evidence="1">
    <location>
        <begin position="1"/>
        <end position="36"/>
    </location>
</feature>
<dbReference type="EMBL" id="KN824391">
    <property type="protein sequence ID" value="KIM21149.1"/>
    <property type="molecule type" value="Genomic_DNA"/>
</dbReference>
<reference evidence="3" key="2">
    <citation type="submission" date="2015-01" db="EMBL/GenBank/DDBJ databases">
        <title>Evolutionary Origins and Diversification of the Mycorrhizal Mutualists.</title>
        <authorList>
            <consortium name="DOE Joint Genome Institute"/>
            <consortium name="Mycorrhizal Genomics Consortium"/>
            <person name="Kohler A."/>
            <person name="Kuo A."/>
            <person name="Nagy L.G."/>
            <person name="Floudas D."/>
            <person name="Copeland A."/>
            <person name="Barry K.W."/>
            <person name="Cichocki N."/>
            <person name="Veneault-Fourrey C."/>
            <person name="LaButti K."/>
            <person name="Lindquist E.A."/>
            <person name="Lipzen A."/>
            <person name="Lundell T."/>
            <person name="Morin E."/>
            <person name="Murat C."/>
            <person name="Riley R."/>
            <person name="Ohm R."/>
            <person name="Sun H."/>
            <person name="Tunlid A."/>
            <person name="Henrissat B."/>
            <person name="Grigoriev I.V."/>
            <person name="Hibbett D.S."/>
            <person name="Martin F."/>
        </authorList>
    </citation>
    <scope>NUCLEOTIDE SEQUENCE [LARGE SCALE GENOMIC DNA]</scope>
    <source>
        <strain evidence="3">MAFF 305830</strain>
    </source>
</reference>
<evidence type="ECO:0000313" key="3">
    <source>
        <dbReference type="Proteomes" id="UP000054097"/>
    </source>
</evidence>
<protein>
    <submittedName>
        <fullName evidence="2">Uncharacterized protein</fullName>
    </submittedName>
</protein>
<organism evidence="2 3">
    <name type="scientific">Serendipita vermifera MAFF 305830</name>
    <dbReference type="NCBI Taxonomy" id="933852"/>
    <lineage>
        <taxon>Eukaryota</taxon>
        <taxon>Fungi</taxon>
        <taxon>Dikarya</taxon>
        <taxon>Basidiomycota</taxon>
        <taxon>Agaricomycotina</taxon>
        <taxon>Agaricomycetes</taxon>
        <taxon>Sebacinales</taxon>
        <taxon>Serendipitaceae</taxon>
        <taxon>Serendipita</taxon>
    </lineage>
</organism>
<name>A0A0C3AMB6_SERVB</name>
<dbReference type="Proteomes" id="UP000054097">
    <property type="component" value="Unassembled WGS sequence"/>
</dbReference>
<evidence type="ECO:0000256" key="1">
    <source>
        <dbReference type="SAM" id="MobiDB-lite"/>
    </source>
</evidence>
<gene>
    <name evidence="2" type="ORF">M408DRAFT_12717</name>
</gene>
<dbReference type="HOGENOM" id="CLU_375596_0_0_1"/>
<sequence length="739" mass="82864">MPNLFNAGQASTGVLATRSPPQRKTPPLHPTPVSPVIESDGFDIRLTISMLQDYLNFGDKPVNSSWTIEDFNTDVILEVLRFFERVKKSTLPGNRRIDPISSDIHLPVVALPALQSLQIVDIDHRRNGTLLFLVESLQLPGLSTISLAGEFADILEIVGSLLDRSSPSALSLCINGCSVPPPPILWHNRLASIISMRFQVENSLERINRKFEPMQVIGSLVQTASGLLHARFALSMFWYMEGEVFPIIRAVQWQNIRSLVFLLMESLDYEHTVLEYAFFPTLAKTSVSGFSILISWTTPYYGPCLTVTTLEIEIKNGGSVEGTLHLEESVRNRRGDRVIGEYPPVQLVESAVRCAPQVTHFRVVLPLEWNHQDFASNVSFETQWHNVKTFVLAVRGSSGIITILEATFSPTLSKSSSAGTKIKIRIKDDRDVHIPSFAVLQSRGSRSPYLGIATDFVRRLVELFLQSASKQLHFLFVFPLEWYEQDEISELLLATQWHTFSSLTLAVEESSEEVTVLDYSFSPTSSEASLSGVHTMVWRFLEKLVSKAVATSVEIQIHRNIVQESLPMDFFNAYNGSVSKSLKSFSIHILDWSFEHPEVEPILEKLHSCVLWLFDVNFKRIYVPPDWLAGSKDLDSAGAASLDLATITLLSTNRSLISKKVLMPGRPLQNTESAAHAPTPSFLADSDDEYYGIQSDEDEDLDDPEENSVTSELVQWRFGAYSRNGTILSPRYGDKNKRQ</sequence>
<dbReference type="AlphaFoldDB" id="A0A0C3AMB6"/>